<accession>A0A2J7QPS7</accession>
<proteinExistence type="predicted"/>
<organism evidence="2 3">
    <name type="scientific">Cryptotermes secundus</name>
    <dbReference type="NCBI Taxonomy" id="105785"/>
    <lineage>
        <taxon>Eukaryota</taxon>
        <taxon>Metazoa</taxon>
        <taxon>Ecdysozoa</taxon>
        <taxon>Arthropoda</taxon>
        <taxon>Hexapoda</taxon>
        <taxon>Insecta</taxon>
        <taxon>Pterygota</taxon>
        <taxon>Neoptera</taxon>
        <taxon>Polyneoptera</taxon>
        <taxon>Dictyoptera</taxon>
        <taxon>Blattodea</taxon>
        <taxon>Blattoidea</taxon>
        <taxon>Termitoidae</taxon>
        <taxon>Kalotermitidae</taxon>
        <taxon>Cryptotermitinae</taxon>
        <taxon>Cryptotermes</taxon>
    </lineage>
</organism>
<keyword evidence="3" id="KW-1185">Reference proteome</keyword>
<dbReference type="OrthoDB" id="43547at2759"/>
<dbReference type="EMBL" id="NEVH01012088">
    <property type="protein sequence ID" value="PNF30584.1"/>
    <property type="molecule type" value="Genomic_DNA"/>
</dbReference>
<evidence type="ECO:0000256" key="1">
    <source>
        <dbReference type="SAM" id="MobiDB-lite"/>
    </source>
</evidence>
<evidence type="ECO:0000313" key="3">
    <source>
        <dbReference type="Proteomes" id="UP000235965"/>
    </source>
</evidence>
<feature type="region of interest" description="Disordered" evidence="1">
    <location>
        <begin position="88"/>
        <end position="119"/>
    </location>
</feature>
<gene>
    <name evidence="2" type="ORF">B7P43_G09958</name>
</gene>
<feature type="region of interest" description="Disordered" evidence="1">
    <location>
        <begin position="1"/>
        <end position="55"/>
    </location>
</feature>
<sequence length="304" mass="34011">MTSTPNASTQTTGAAAPSPVSRAHHTHHSHHSSGNSTASVLQTGQVGMPSPTLHKQSDDKWHGALCANFVHEYKQYLQTLGFIPIQTEPASPRKGLKGGSVKVPVRDGEDSSSRRKQPDKDNNVCYLQKSLLGGILLFEILLCEPFFHAKLHALERSRLQSKSSSNVLSQFTLSFLDECDKIKILMHLHSFTYDYHLRSIHSYVSGHQAILKQGYNLTHFLDDFLKYYSKAPNFARNLVHADVLMVHDVTTPARQLFSYLLSHGKVYNMEVFRMAPVPVAALNDSDYGKYDADSDMMEMAVIHN</sequence>
<dbReference type="PANTHER" id="PTHR14918">
    <property type="entry name" value="KICSTOR COMPLEX PROTEIN SZT2"/>
    <property type="match status" value="1"/>
</dbReference>
<protein>
    <submittedName>
        <fullName evidence="2">Uncharacterized protein</fullName>
    </submittedName>
</protein>
<dbReference type="AlphaFoldDB" id="A0A2J7QPS7"/>
<name>A0A2J7QPS7_9NEOP</name>
<feature type="compositionally biased region" description="Polar residues" evidence="1">
    <location>
        <begin position="1"/>
        <end position="13"/>
    </location>
</feature>
<dbReference type="InterPro" id="IPR033228">
    <property type="entry name" value="SZT2"/>
</dbReference>
<reference evidence="2 3" key="1">
    <citation type="submission" date="2017-12" db="EMBL/GenBank/DDBJ databases">
        <title>Hemimetabolous genomes reveal molecular basis of termite eusociality.</title>
        <authorList>
            <person name="Harrison M.C."/>
            <person name="Jongepier E."/>
            <person name="Robertson H.M."/>
            <person name="Arning N."/>
            <person name="Bitard-Feildel T."/>
            <person name="Chao H."/>
            <person name="Childers C.P."/>
            <person name="Dinh H."/>
            <person name="Doddapaneni H."/>
            <person name="Dugan S."/>
            <person name="Gowin J."/>
            <person name="Greiner C."/>
            <person name="Han Y."/>
            <person name="Hu H."/>
            <person name="Hughes D.S.T."/>
            <person name="Huylmans A.-K."/>
            <person name="Kemena C."/>
            <person name="Kremer L.P.M."/>
            <person name="Lee S.L."/>
            <person name="Lopez-Ezquerra A."/>
            <person name="Mallet L."/>
            <person name="Monroy-Kuhn J.M."/>
            <person name="Moser A."/>
            <person name="Murali S.C."/>
            <person name="Muzny D.M."/>
            <person name="Otani S."/>
            <person name="Piulachs M.-D."/>
            <person name="Poelchau M."/>
            <person name="Qu J."/>
            <person name="Schaub F."/>
            <person name="Wada-Katsumata A."/>
            <person name="Worley K.C."/>
            <person name="Xie Q."/>
            <person name="Ylla G."/>
            <person name="Poulsen M."/>
            <person name="Gibbs R.A."/>
            <person name="Schal C."/>
            <person name="Richards S."/>
            <person name="Belles X."/>
            <person name="Korb J."/>
            <person name="Bornberg-Bauer E."/>
        </authorList>
    </citation>
    <scope>NUCLEOTIDE SEQUENCE [LARGE SCALE GENOMIC DNA]</scope>
    <source>
        <tissue evidence="2">Whole body</tissue>
    </source>
</reference>
<comment type="caution">
    <text evidence="2">The sequence shown here is derived from an EMBL/GenBank/DDBJ whole genome shotgun (WGS) entry which is preliminary data.</text>
</comment>
<dbReference type="InParanoid" id="A0A2J7QPS7"/>
<dbReference type="GO" id="GO:0005777">
    <property type="term" value="C:peroxisome"/>
    <property type="evidence" value="ECO:0007669"/>
    <property type="project" value="InterPro"/>
</dbReference>
<dbReference type="PANTHER" id="PTHR14918:SF3">
    <property type="entry name" value="KICSTOR COMPLEX PROTEIN SZT2"/>
    <property type="match status" value="1"/>
</dbReference>
<dbReference type="STRING" id="105785.A0A2J7QPS7"/>
<feature type="compositionally biased region" description="Basic residues" evidence="1">
    <location>
        <begin position="22"/>
        <end position="31"/>
    </location>
</feature>
<evidence type="ECO:0000313" key="2">
    <source>
        <dbReference type="EMBL" id="PNF30584.1"/>
    </source>
</evidence>
<dbReference type="Proteomes" id="UP000235965">
    <property type="component" value="Unassembled WGS sequence"/>
</dbReference>
<feature type="compositionally biased region" description="Basic and acidic residues" evidence="1">
    <location>
        <begin position="104"/>
        <end position="119"/>
    </location>
</feature>